<sequence>MADKKKVVLVKKREEVIFNHPKESTIHGEEKVPRSNNTSLTITRNRITDGGDDMLVHENAAALPNGDEVVGGKFKAYYIVISILSQPEGGEHLFDFYQMRS</sequence>
<evidence type="ECO:0000313" key="2">
    <source>
        <dbReference type="WBParaSite" id="RSKR_0000924050.1"/>
    </source>
</evidence>
<proteinExistence type="predicted"/>
<name>A0AC35UAH4_9BILA</name>
<dbReference type="Proteomes" id="UP000095286">
    <property type="component" value="Unplaced"/>
</dbReference>
<reference evidence="2" key="1">
    <citation type="submission" date="2016-11" db="UniProtKB">
        <authorList>
            <consortium name="WormBaseParasite"/>
        </authorList>
    </citation>
    <scope>IDENTIFICATION</scope>
    <source>
        <strain evidence="2">KR3021</strain>
    </source>
</reference>
<protein>
    <submittedName>
        <fullName evidence="2">Uncharacterized protein</fullName>
    </submittedName>
</protein>
<organism evidence="1 2">
    <name type="scientific">Rhabditophanes sp. KR3021</name>
    <dbReference type="NCBI Taxonomy" id="114890"/>
    <lineage>
        <taxon>Eukaryota</taxon>
        <taxon>Metazoa</taxon>
        <taxon>Ecdysozoa</taxon>
        <taxon>Nematoda</taxon>
        <taxon>Chromadorea</taxon>
        <taxon>Rhabditida</taxon>
        <taxon>Tylenchina</taxon>
        <taxon>Panagrolaimomorpha</taxon>
        <taxon>Strongyloidoidea</taxon>
        <taxon>Alloionematidae</taxon>
        <taxon>Rhabditophanes</taxon>
    </lineage>
</organism>
<dbReference type="WBParaSite" id="RSKR_0000924050.1">
    <property type="protein sequence ID" value="RSKR_0000924050.1"/>
    <property type="gene ID" value="RSKR_0000924050"/>
</dbReference>
<evidence type="ECO:0000313" key="1">
    <source>
        <dbReference type="Proteomes" id="UP000095286"/>
    </source>
</evidence>
<accession>A0AC35UAH4</accession>